<protein>
    <submittedName>
        <fullName evidence="3">Glycosyl transferase</fullName>
    </submittedName>
</protein>
<dbReference type="GO" id="GO:0016757">
    <property type="term" value="F:glycosyltransferase activity"/>
    <property type="evidence" value="ECO:0007669"/>
    <property type="project" value="InterPro"/>
</dbReference>
<dbReference type="PATRIC" id="fig|1385369.3.peg.5913"/>
<evidence type="ECO:0000259" key="2">
    <source>
        <dbReference type="Pfam" id="PF13439"/>
    </source>
</evidence>
<keyword evidence="3" id="KW-0808">Transferase</keyword>
<feature type="domain" description="Glycosyltransferase subfamily 4-like N-terminal" evidence="2">
    <location>
        <begin position="14"/>
        <end position="187"/>
    </location>
</feature>
<dbReference type="EMBL" id="AVFL01000031">
    <property type="protein sequence ID" value="EWY37094.1"/>
    <property type="molecule type" value="Genomic_DNA"/>
</dbReference>
<dbReference type="InterPro" id="IPR028098">
    <property type="entry name" value="Glyco_trans_4-like_N"/>
</dbReference>
<evidence type="ECO:0000313" key="3">
    <source>
        <dbReference type="EMBL" id="EWY37094.1"/>
    </source>
</evidence>
<evidence type="ECO:0000313" key="4">
    <source>
        <dbReference type="Proteomes" id="UP000019486"/>
    </source>
</evidence>
<dbReference type="Gene3D" id="3.40.50.2000">
    <property type="entry name" value="Glycogen Phosphorylase B"/>
    <property type="match status" value="2"/>
</dbReference>
<gene>
    <name evidence="3" type="ORF">N825_21855</name>
</gene>
<dbReference type="Proteomes" id="UP000019486">
    <property type="component" value="Unassembled WGS sequence"/>
</dbReference>
<accession>W9GTI7</accession>
<dbReference type="PANTHER" id="PTHR45947:SF3">
    <property type="entry name" value="SULFOQUINOVOSYL TRANSFERASE SQD2"/>
    <property type="match status" value="1"/>
</dbReference>
<dbReference type="PANTHER" id="PTHR45947">
    <property type="entry name" value="SULFOQUINOVOSYL TRANSFERASE SQD2"/>
    <property type="match status" value="1"/>
</dbReference>
<dbReference type="OrthoDB" id="9801573at2"/>
<dbReference type="InterPro" id="IPR050194">
    <property type="entry name" value="Glycosyltransferase_grp1"/>
</dbReference>
<evidence type="ECO:0000259" key="1">
    <source>
        <dbReference type="Pfam" id="PF00534"/>
    </source>
</evidence>
<dbReference type="SUPFAM" id="SSF53756">
    <property type="entry name" value="UDP-Glycosyltransferase/glycogen phosphorylase"/>
    <property type="match status" value="1"/>
</dbReference>
<dbReference type="Pfam" id="PF13439">
    <property type="entry name" value="Glyco_transf_4"/>
    <property type="match status" value="1"/>
</dbReference>
<dbReference type="STRING" id="1385369.N825_21855"/>
<dbReference type="AlphaFoldDB" id="W9GTI7"/>
<proteinExistence type="predicted"/>
<name>W9GTI7_9PROT</name>
<dbReference type="InterPro" id="IPR001296">
    <property type="entry name" value="Glyco_trans_1"/>
</dbReference>
<keyword evidence="4" id="KW-1185">Reference proteome</keyword>
<feature type="domain" description="Glycosyl transferase family 1" evidence="1">
    <location>
        <begin position="191"/>
        <end position="328"/>
    </location>
</feature>
<sequence length="382" mass="43094">MKVAIIHYWLVSMRGGEAVLEELCRMYPEADVYTNVLDRSAISEVIREHDIHTTFIQKLPIAVKLYKAYLPLMPLALEQLDLTDYDLVISSESGPAKNVITAPHAVHVCYCHTPMRYIWDMRSNYSSHLGTAIRMAAAPVAHYVRICDALSAARVDRFIANSTFVAQRIKRYYGQESIVVPPPVNTNIDYLEREQEDFYLALGQLVRYKRFDLAIEAFNRMNKRLVVIGAGEEMTRLQKIAGPTISLLGWQPKEAISDLLARSRGLIFPGMEDFGIVPVEAMAAGKPVIAYGKGGVCDTIIDGVTGVLFHEQTSDSLVAAVKWFERNSHAFSRKTIMEQSSHFARANFRERMKAVIEETMDRTAQIRLSSRPHYLPAVAKQI</sequence>
<organism evidence="3 4">
    <name type="scientific">Skermanella stibiiresistens SB22</name>
    <dbReference type="NCBI Taxonomy" id="1385369"/>
    <lineage>
        <taxon>Bacteria</taxon>
        <taxon>Pseudomonadati</taxon>
        <taxon>Pseudomonadota</taxon>
        <taxon>Alphaproteobacteria</taxon>
        <taxon>Rhodospirillales</taxon>
        <taxon>Azospirillaceae</taxon>
        <taxon>Skermanella</taxon>
    </lineage>
</organism>
<comment type="caution">
    <text evidence="3">The sequence shown here is derived from an EMBL/GenBank/DDBJ whole genome shotgun (WGS) entry which is preliminary data.</text>
</comment>
<reference evidence="3 4" key="1">
    <citation type="submission" date="2013-08" db="EMBL/GenBank/DDBJ databases">
        <title>The genome sequence of Skermanella stibiiresistens.</title>
        <authorList>
            <person name="Zhu W."/>
            <person name="Wang G."/>
        </authorList>
    </citation>
    <scope>NUCLEOTIDE SEQUENCE [LARGE SCALE GENOMIC DNA]</scope>
    <source>
        <strain evidence="3 4">SB22</strain>
    </source>
</reference>
<dbReference type="RefSeq" id="WP_063833946.1">
    <property type="nucleotide sequence ID" value="NZ_AVFL01000031.1"/>
</dbReference>
<dbReference type="Pfam" id="PF00534">
    <property type="entry name" value="Glycos_transf_1"/>
    <property type="match status" value="1"/>
</dbReference>